<evidence type="ECO:0000259" key="2">
    <source>
        <dbReference type="Pfam" id="PF14461"/>
    </source>
</evidence>
<dbReference type="SUPFAM" id="SSF69572">
    <property type="entry name" value="Activating enzymes of the ubiquitin-like proteins"/>
    <property type="match status" value="1"/>
</dbReference>
<evidence type="ECO:0000259" key="1">
    <source>
        <dbReference type="Pfam" id="PF00899"/>
    </source>
</evidence>
<dbReference type="Pfam" id="PF14461">
    <property type="entry name" value="Prok-E2_B"/>
    <property type="match status" value="1"/>
</dbReference>
<dbReference type="PANTHER" id="PTHR10953">
    <property type="entry name" value="UBIQUITIN-ACTIVATING ENZYME E1"/>
    <property type="match status" value="1"/>
</dbReference>
<comment type="caution">
    <text evidence="3">The sequence shown here is derived from an EMBL/GenBank/DDBJ whole genome shotgun (WGS) entry which is preliminary data.</text>
</comment>
<dbReference type="Gene3D" id="3.40.50.720">
    <property type="entry name" value="NAD(P)-binding Rossmann-like Domain"/>
    <property type="match status" value="1"/>
</dbReference>
<dbReference type="GO" id="GO:0008641">
    <property type="term" value="F:ubiquitin-like modifier activating enzyme activity"/>
    <property type="evidence" value="ECO:0007669"/>
    <property type="project" value="InterPro"/>
</dbReference>
<name>A0A098Y3B0_9ACTN</name>
<dbReference type="STRING" id="1522368.IN07_20365"/>
<reference evidence="3 4" key="1">
    <citation type="submission" date="2014-07" db="EMBL/GenBank/DDBJ databases">
        <title>Biosystematic studies on Modestobacter strains isolated from extreme hyper-arid desert soil and from historic building.</title>
        <authorList>
            <person name="Bukarasam K."/>
            <person name="Bull A."/>
            <person name="Girard G."/>
            <person name="van Wezel G."/>
            <person name="Goodfellow M."/>
        </authorList>
    </citation>
    <scope>NUCLEOTIDE SEQUENCE [LARGE SCALE GENOMIC DNA]</scope>
    <source>
        <strain evidence="3 4">KNN45-2b</strain>
    </source>
</reference>
<organism evidence="3 4">
    <name type="scientific">Modestobacter caceresii</name>
    <dbReference type="NCBI Taxonomy" id="1522368"/>
    <lineage>
        <taxon>Bacteria</taxon>
        <taxon>Bacillati</taxon>
        <taxon>Actinomycetota</taxon>
        <taxon>Actinomycetes</taxon>
        <taxon>Geodermatophilales</taxon>
        <taxon>Geodermatophilaceae</taxon>
        <taxon>Modestobacter</taxon>
    </lineage>
</organism>
<dbReference type="PANTHER" id="PTHR10953:SF102">
    <property type="entry name" value="ADENYLYLTRANSFERASE AND SULFURTRANSFERASE MOCS3"/>
    <property type="match status" value="1"/>
</dbReference>
<dbReference type="InterPro" id="IPR045886">
    <property type="entry name" value="ThiF/MoeB/HesA"/>
</dbReference>
<keyword evidence="4" id="KW-1185">Reference proteome</keyword>
<evidence type="ECO:0000313" key="3">
    <source>
        <dbReference type="EMBL" id="KGH44959.1"/>
    </source>
</evidence>
<dbReference type="RefSeq" id="WP_036339273.1">
    <property type="nucleotide sequence ID" value="NZ_JPMX01000093.1"/>
</dbReference>
<dbReference type="Pfam" id="PF00899">
    <property type="entry name" value="ThiF"/>
    <property type="match status" value="1"/>
</dbReference>
<feature type="domain" description="THIF-type NAD/FAD binding fold" evidence="1">
    <location>
        <begin position="349"/>
        <end position="511"/>
    </location>
</feature>
<accession>A0A098Y3B0</accession>
<sequence length="610" mass="65156">MSAPPWEAEFPGRLEHELTCLEAAGIRYDIDDAASRHGVLQLRMTAIGDAAVDMTVSFPDLYPFVRPSVRLTGDQAAPMAHHVHPFSGDLCLIGRSTALWHTDDTLAWLLTTQLPKTLQAGQVTATSAEEVEALAGVEEAQAEPWTDYYTCFDAGSMILVDSSWTLPTTRTQGALGLRLSRLDPTSVDATQGAGLLHGAVFTVSDDSGKVLCSLSGQNPDRFARPVTGRWARLDASVRGNTPEAFLTELRRAAPRLLDGAWQPAPVNGWELQIFGLTFPEERVHRGTGDGWVFLVRLRPTGGRTQQQVKRGRGQRGVPPAPGKTTTHLIRAGYAGQADMAARVPELVGLQDRHAAVFGVGALGSTVTEHLARAGIGQLTVVDRDHLEPGNLVRHAARLDMAGWDKAFTASQIALSVAPDVRVNVIQYAIGAPRNALRPDHRNEIDAWTDVIDSVDLVVDCTAEKGVQQALAWLARRRGKPYLAVSASNGGWGGRVAQLPSAPGAACWYCLEYALNDESIPPVSAAPEEDGVQPVGCADPTFAGSGFDLAEVALHAVRVAVATLQQGRPGGYPGSGHGVYVLALRTPDGTPVPPTWTGLALPVHPLCRGDH</sequence>
<dbReference type="Proteomes" id="UP000029713">
    <property type="component" value="Unassembled WGS sequence"/>
</dbReference>
<dbReference type="InterPro" id="IPR035985">
    <property type="entry name" value="Ubiquitin-activating_enz"/>
</dbReference>
<dbReference type="EMBL" id="JPMX01000093">
    <property type="protein sequence ID" value="KGH44959.1"/>
    <property type="molecule type" value="Genomic_DNA"/>
</dbReference>
<protein>
    <submittedName>
        <fullName evidence="3">Uncharacterized protein</fullName>
    </submittedName>
</protein>
<dbReference type="GO" id="GO:0016779">
    <property type="term" value="F:nucleotidyltransferase activity"/>
    <property type="evidence" value="ECO:0007669"/>
    <property type="project" value="TreeGrafter"/>
</dbReference>
<evidence type="ECO:0000313" key="4">
    <source>
        <dbReference type="Proteomes" id="UP000029713"/>
    </source>
</evidence>
<dbReference type="OrthoDB" id="8773615at2"/>
<dbReference type="InterPro" id="IPR000594">
    <property type="entry name" value="ThiF_NAD_FAD-bd"/>
</dbReference>
<feature type="domain" description="Prokaryotic E2 family B" evidence="2">
    <location>
        <begin position="46"/>
        <end position="150"/>
    </location>
</feature>
<proteinExistence type="predicted"/>
<dbReference type="AlphaFoldDB" id="A0A098Y3B0"/>
<dbReference type="InterPro" id="IPR032701">
    <property type="entry name" value="Prok-E2_B_dom"/>
</dbReference>
<dbReference type="GO" id="GO:0005737">
    <property type="term" value="C:cytoplasm"/>
    <property type="evidence" value="ECO:0007669"/>
    <property type="project" value="TreeGrafter"/>
</dbReference>
<gene>
    <name evidence="3" type="ORF">IN07_20365</name>
</gene>
<dbReference type="GO" id="GO:0004792">
    <property type="term" value="F:thiosulfate-cyanide sulfurtransferase activity"/>
    <property type="evidence" value="ECO:0007669"/>
    <property type="project" value="TreeGrafter"/>
</dbReference>